<dbReference type="RefSeq" id="WP_203007161.1">
    <property type="nucleotide sequence ID" value="NZ_JADWYU010000237.1"/>
</dbReference>
<dbReference type="PRINTS" id="PR00359">
    <property type="entry name" value="BP450"/>
</dbReference>
<evidence type="ECO:0000256" key="1">
    <source>
        <dbReference type="ARBA" id="ARBA00010617"/>
    </source>
</evidence>
<sequence length="411" mass="45268">MTVATTTAAPTIDLLDAASFANGQPHDQFAWLREHDPVHRHGEPDGPGFWALTRYDDVRHVARDPATFSNSPSVQIADVHGDGAALGDHQMMLMMDPPRHSRYRKLVSPDFVPRSVRPLTHRVQALARQIVDAVIERGECDLVDDLAGEMPSLVIADLLGMPLADGRELYKLTELIHAAPDTVPDGTQLNAAIKMFTYASDLQAAKRRNPGEDLSSRLLAAEVEGHRLDEMDFNLFFMLLIDAGGDTTRQLVGGGMHALFEHPDQRAVLTADLDGRLDTAIEEMLRWVSPVVYMRRTATVDTELRGRKISAGDKVVLYYGSANRDELVFTNPQTFDVTRSPNDHIAFGSGGPHFCLGSHLARVEIAALLREILTRMPDLEPAGPTEWLTSNFISGPRHLPVRFTPGPKLGA</sequence>
<keyword evidence="3" id="KW-0479">Metal-binding</keyword>
<evidence type="ECO:0000313" key="8">
    <source>
        <dbReference type="Proteomes" id="UP000604475"/>
    </source>
</evidence>
<evidence type="ECO:0000313" key="7">
    <source>
        <dbReference type="EMBL" id="MBL7628278.1"/>
    </source>
</evidence>
<keyword evidence="4" id="KW-0560">Oxidoreductase</keyword>
<comment type="similarity">
    <text evidence="1">Belongs to the cytochrome P450 family.</text>
</comment>
<evidence type="ECO:0000256" key="3">
    <source>
        <dbReference type="ARBA" id="ARBA00022723"/>
    </source>
</evidence>
<evidence type="ECO:0000256" key="2">
    <source>
        <dbReference type="ARBA" id="ARBA00022617"/>
    </source>
</evidence>
<dbReference type="PANTHER" id="PTHR46696:SF4">
    <property type="entry name" value="BIOTIN BIOSYNTHESIS CYTOCHROME P450"/>
    <property type="match status" value="1"/>
</dbReference>
<dbReference type="PANTHER" id="PTHR46696">
    <property type="entry name" value="P450, PUTATIVE (EUROFUNG)-RELATED"/>
    <property type="match status" value="1"/>
</dbReference>
<proteinExistence type="inferred from homology"/>
<dbReference type="GO" id="GO:0008395">
    <property type="term" value="F:steroid hydroxylase activity"/>
    <property type="evidence" value="ECO:0007669"/>
    <property type="project" value="TreeGrafter"/>
</dbReference>
<dbReference type="InterPro" id="IPR001128">
    <property type="entry name" value="Cyt_P450"/>
</dbReference>
<keyword evidence="2" id="KW-0349">Heme</keyword>
<evidence type="ECO:0000256" key="5">
    <source>
        <dbReference type="ARBA" id="ARBA00023004"/>
    </source>
</evidence>
<dbReference type="SUPFAM" id="SSF48264">
    <property type="entry name" value="Cytochrome P450"/>
    <property type="match status" value="1"/>
</dbReference>
<dbReference type="InterPro" id="IPR036396">
    <property type="entry name" value="Cyt_P450_sf"/>
</dbReference>
<dbReference type="AlphaFoldDB" id="A0A937R9S5"/>
<gene>
    <name evidence="7" type="ORF">I7412_14190</name>
</gene>
<accession>A0A937R9S5</accession>
<keyword evidence="5" id="KW-0408">Iron</keyword>
<keyword evidence="6" id="KW-0503">Monooxygenase</keyword>
<evidence type="ECO:0000256" key="4">
    <source>
        <dbReference type="ARBA" id="ARBA00023002"/>
    </source>
</evidence>
<evidence type="ECO:0000256" key="6">
    <source>
        <dbReference type="ARBA" id="ARBA00023033"/>
    </source>
</evidence>
<comment type="caution">
    <text evidence="7">The sequence shown here is derived from an EMBL/GenBank/DDBJ whole genome shotgun (WGS) entry which is preliminary data.</text>
</comment>
<dbReference type="GO" id="GO:0005506">
    <property type="term" value="F:iron ion binding"/>
    <property type="evidence" value="ECO:0007669"/>
    <property type="project" value="InterPro"/>
</dbReference>
<organism evidence="7 8">
    <name type="scientific">Frankia nepalensis</name>
    <dbReference type="NCBI Taxonomy" id="1836974"/>
    <lineage>
        <taxon>Bacteria</taxon>
        <taxon>Bacillati</taxon>
        <taxon>Actinomycetota</taxon>
        <taxon>Actinomycetes</taxon>
        <taxon>Frankiales</taxon>
        <taxon>Frankiaceae</taxon>
        <taxon>Frankia</taxon>
    </lineage>
</organism>
<keyword evidence="8" id="KW-1185">Reference proteome</keyword>
<dbReference type="Gene3D" id="1.10.630.10">
    <property type="entry name" value="Cytochrome P450"/>
    <property type="match status" value="1"/>
</dbReference>
<dbReference type="GO" id="GO:0006707">
    <property type="term" value="P:cholesterol catabolic process"/>
    <property type="evidence" value="ECO:0007669"/>
    <property type="project" value="TreeGrafter"/>
</dbReference>
<dbReference type="InterPro" id="IPR002397">
    <property type="entry name" value="Cyt_P450_B"/>
</dbReference>
<name>A0A937R9S5_9ACTN</name>
<dbReference type="CDD" id="cd11033">
    <property type="entry name" value="CYP142-like"/>
    <property type="match status" value="1"/>
</dbReference>
<dbReference type="EMBL" id="JAEACQ010000181">
    <property type="protein sequence ID" value="MBL7628278.1"/>
    <property type="molecule type" value="Genomic_DNA"/>
</dbReference>
<dbReference type="Pfam" id="PF00067">
    <property type="entry name" value="p450"/>
    <property type="match status" value="1"/>
</dbReference>
<dbReference type="Proteomes" id="UP000604475">
    <property type="component" value="Unassembled WGS sequence"/>
</dbReference>
<protein>
    <submittedName>
        <fullName evidence="7">Cytochrome P450</fullName>
    </submittedName>
</protein>
<dbReference type="GO" id="GO:0036199">
    <property type="term" value="F:cholest-4-en-3-one 26-monooxygenase activity"/>
    <property type="evidence" value="ECO:0007669"/>
    <property type="project" value="TreeGrafter"/>
</dbReference>
<dbReference type="GO" id="GO:0020037">
    <property type="term" value="F:heme binding"/>
    <property type="evidence" value="ECO:0007669"/>
    <property type="project" value="InterPro"/>
</dbReference>
<reference evidence="7" key="1">
    <citation type="submission" date="2020-12" db="EMBL/GenBank/DDBJ databases">
        <title>Genomic characterization of non-nitrogen-fixing Frankia strains.</title>
        <authorList>
            <person name="Carlos-Shanley C."/>
            <person name="Guerra T."/>
            <person name="Hahn D."/>
        </authorList>
    </citation>
    <scope>NUCLEOTIDE SEQUENCE</scope>
    <source>
        <strain evidence="7">CN6</strain>
    </source>
</reference>
<dbReference type="FunFam" id="1.10.630.10:FF:000018">
    <property type="entry name" value="Cytochrome P450 monooxygenase"/>
    <property type="match status" value="1"/>
</dbReference>